<dbReference type="GO" id="GO:0005886">
    <property type="term" value="C:plasma membrane"/>
    <property type="evidence" value="ECO:0007669"/>
    <property type="project" value="UniProtKB-SubCell"/>
</dbReference>
<dbReference type="AlphaFoldDB" id="A0A348MMK2"/>
<dbReference type="PANTHER" id="PTHR32309:SF31">
    <property type="entry name" value="CAPSULAR EXOPOLYSACCHARIDE FAMILY"/>
    <property type="match status" value="1"/>
</dbReference>
<dbReference type="PANTHER" id="PTHR32309">
    <property type="entry name" value="TYROSINE-PROTEIN KINASE"/>
    <property type="match status" value="1"/>
</dbReference>
<keyword evidence="5 6" id="KW-0472">Membrane</keyword>
<proteinExistence type="predicted"/>
<evidence type="ECO:0000256" key="5">
    <source>
        <dbReference type="ARBA" id="ARBA00023136"/>
    </source>
</evidence>
<accession>A0A348MMK2</accession>
<feature type="transmembrane region" description="Helical" evidence="6">
    <location>
        <begin position="331"/>
        <end position="353"/>
    </location>
</feature>
<comment type="caution">
    <text evidence="8">The sequence shown here is derived from an EMBL/GenBank/DDBJ whole genome shotgun (WGS) entry which is preliminary data.</text>
</comment>
<evidence type="ECO:0000259" key="7">
    <source>
        <dbReference type="Pfam" id="PF02706"/>
    </source>
</evidence>
<dbReference type="Proteomes" id="UP000262454">
    <property type="component" value="Unassembled WGS sequence"/>
</dbReference>
<evidence type="ECO:0000256" key="1">
    <source>
        <dbReference type="ARBA" id="ARBA00004651"/>
    </source>
</evidence>
<protein>
    <recommendedName>
        <fullName evidence="7">Polysaccharide chain length determinant N-terminal domain-containing protein</fullName>
    </recommendedName>
</protein>
<comment type="subcellular location">
    <subcellularLocation>
        <location evidence="1">Cell membrane</location>
        <topology evidence="1">Multi-pass membrane protein</topology>
    </subcellularLocation>
</comment>
<dbReference type="InterPro" id="IPR003856">
    <property type="entry name" value="LPS_length_determ_N"/>
</dbReference>
<reference evidence="8 9" key="1">
    <citation type="journal article" date="2018" name="Nat. Biotechnol.">
        <title>A standardized bacterial taxonomy based on genome phylogeny substantially revises the tree of life.</title>
        <authorList>
            <person name="Parks D.H."/>
            <person name="Chuvochina M."/>
            <person name="Waite D.W."/>
            <person name="Rinke C."/>
            <person name="Skarshewski A."/>
            <person name="Chaumeil P.A."/>
            <person name="Hugenholtz P."/>
        </authorList>
    </citation>
    <scope>NUCLEOTIDE SEQUENCE [LARGE SCALE GENOMIC DNA]</scope>
    <source>
        <strain evidence="8">UBA7921</strain>
    </source>
</reference>
<sequence>MMKDTIKFFIYLIKNRKTIIVSLILTFIISTTIAFLLPQQFTSSVSLTPPSGSSQSLLSSLTSISKMAGSFMDLSGFSAQSVDLYIDILRSNSVIDSLIQKYDLQKRYHMKTVEQTRMKVKRLTKFDIGASEMLTVSFTDRDPQFARDLCNDYIHYLKKQINLINIQKQQENLKIYQDLYQKQLTIVEDLSNRLNDWLKRNRSLGVEFSVQQKTPSMVSLYDELIKEKSEFYKMKYSLPDTSLALKNKFLKIRELEKSVDSISSTIYEKPEEVVKYTELKIDLEVALRIKNELLGQLNLIKSNLEKPQDNVFFVDVATVPTLKSFPPKKEIVIISFLLVFILELFFFGIKYYLETNLEDEERNELYKNLKLIFYDPFQKRKDI</sequence>
<dbReference type="Pfam" id="PF02706">
    <property type="entry name" value="Wzz"/>
    <property type="match status" value="1"/>
</dbReference>
<dbReference type="EMBL" id="DMCX01000042">
    <property type="protein sequence ID" value="HAF08278.1"/>
    <property type="molecule type" value="Genomic_DNA"/>
</dbReference>
<evidence type="ECO:0000313" key="9">
    <source>
        <dbReference type="Proteomes" id="UP000262454"/>
    </source>
</evidence>
<organism evidence="8 9">
    <name type="scientific">candidate division WOR-3 bacterium</name>
    <dbReference type="NCBI Taxonomy" id="2052148"/>
    <lineage>
        <taxon>Bacteria</taxon>
        <taxon>Bacteria division WOR-3</taxon>
    </lineage>
</organism>
<evidence type="ECO:0000313" key="8">
    <source>
        <dbReference type="EMBL" id="HAF08278.1"/>
    </source>
</evidence>
<dbReference type="SUPFAM" id="SSF160355">
    <property type="entry name" value="Bacterial polysaccharide co-polymerase-like"/>
    <property type="match status" value="1"/>
</dbReference>
<keyword evidence="3 6" id="KW-0812">Transmembrane</keyword>
<evidence type="ECO:0000256" key="4">
    <source>
        <dbReference type="ARBA" id="ARBA00022989"/>
    </source>
</evidence>
<evidence type="ECO:0000256" key="6">
    <source>
        <dbReference type="SAM" id="Phobius"/>
    </source>
</evidence>
<keyword evidence="2" id="KW-1003">Cell membrane</keyword>
<name>A0A348MMK2_UNCW3</name>
<evidence type="ECO:0000256" key="3">
    <source>
        <dbReference type="ARBA" id="ARBA00022692"/>
    </source>
</evidence>
<dbReference type="Gene3D" id="3.30.1890.10">
    <property type="entry name" value="FepE-like"/>
    <property type="match status" value="1"/>
</dbReference>
<keyword evidence="4 6" id="KW-1133">Transmembrane helix</keyword>
<feature type="domain" description="Polysaccharide chain length determinant N-terminal" evidence="7">
    <location>
        <begin position="9"/>
        <end position="101"/>
    </location>
</feature>
<gene>
    <name evidence="8" type="ORF">DCG82_07730</name>
</gene>
<evidence type="ECO:0000256" key="2">
    <source>
        <dbReference type="ARBA" id="ARBA00022475"/>
    </source>
</evidence>
<dbReference type="InterPro" id="IPR050445">
    <property type="entry name" value="Bact_polysacc_biosynth/exp"/>
</dbReference>